<feature type="domain" description="Helix-turn-helix" evidence="1">
    <location>
        <begin position="14"/>
        <end position="63"/>
    </location>
</feature>
<dbReference type="Proteomes" id="UP001171902">
    <property type="component" value="Unassembled WGS sequence"/>
</dbReference>
<evidence type="ECO:0000313" key="2">
    <source>
        <dbReference type="EMBL" id="MDN3240543.1"/>
    </source>
</evidence>
<dbReference type="EMBL" id="JAUEMJ010000003">
    <property type="protein sequence ID" value="MDN3240543.1"/>
    <property type="molecule type" value="Genomic_DNA"/>
</dbReference>
<gene>
    <name evidence="2" type="ORF">QWI33_12460</name>
</gene>
<evidence type="ECO:0000313" key="3">
    <source>
        <dbReference type="Proteomes" id="UP001171902"/>
    </source>
</evidence>
<sequence>MIAMNGKVILTPRWYTMAQVAELLGYSVAKVKTLVYSGELRSLKDGGSRRILPIWVDEYVERKAAESENLELVA</sequence>
<protein>
    <submittedName>
        <fullName evidence="2">Helix-turn-helix domain-containing protein</fullName>
    </submittedName>
</protein>
<reference evidence="2" key="1">
    <citation type="submission" date="2023-06" db="EMBL/GenBank/DDBJ databases">
        <title>Gycomyces niveus sp.nov., a novel actinomycete isolated from soil in Shouguang.</title>
        <authorList>
            <person name="Yang X."/>
            <person name="Zhao J."/>
        </authorList>
    </citation>
    <scope>NUCLEOTIDE SEQUENCE</scope>
    <source>
        <strain evidence="2">NEAU C2</strain>
    </source>
</reference>
<comment type="caution">
    <text evidence="2">The sequence shown here is derived from an EMBL/GenBank/DDBJ whole genome shotgun (WGS) entry which is preliminary data.</text>
</comment>
<keyword evidence="3" id="KW-1185">Reference proteome</keyword>
<proteinExistence type="predicted"/>
<dbReference type="InterPro" id="IPR041657">
    <property type="entry name" value="HTH_17"/>
</dbReference>
<dbReference type="NCBIfam" id="TIGR01764">
    <property type="entry name" value="excise"/>
    <property type="match status" value="1"/>
</dbReference>
<name>A0ABT7YQI2_9ACTN</name>
<dbReference type="RefSeq" id="WP_289957468.1">
    <property type="nucleotide sequence ID" value="NZ_JAUEMJ010000003.1"/>
</dbReference>
<accession>A0ABT7YQI2</accession>
<evidence type="ECO:0000259" key="1">
    <source>
        <dbReference type="Pfam" id="PF12728"/>
    </source>
</evidence>
<organism evidence="2 3">
    <name type="scientific">Glycomyces tritici</name>
    <dbReference type="NCBI Taxonomy" id="2665176"/>
    <lineage>
        <taxon>Bacteria</taxon>
        <taxon>Bacillati</taxon>
        <taxon>Actinomycetota</taxon>
        <taxon>Actinomycetes</taxon>
        <taxon>Glycomycetales</taxon>
        <taxon>Glycomycetaceae</taxon>
        <taxon>Glycomyces</taxon>
    </lineage>
</organism>
<dbReference type="InterPro" id="IPR010093">
    <property type="entry name" value="SinI_DNA-bd"/>
</dbReference>
<dbReference type="Pfam" id="PF12728">
    <property type="entry name" value="HTH_17"/>
    <property type="match status" value="1"/>
</dbReference>